<keyword evidence="4" id="KW-0460">Magnesium</keyword>
<accession>A0A7J0DY23</accession>
<keyword evidence="6" id="KW-0472">Membrane</keyword>
<evidence type="ECO:0000256" key="6">
    <source>
        <dbReference type="SAM" id="Phobius"/>
    </source>
</evidence>
<gene>
    <name evidence="7" type="ORF">Acr_00g0093250</name>
</gene>
<comment type="caution">
    <text evidence="7">The sequence shown here is derived from an EMBL/GenBank/DDBJ whole genome shotgun (WGS) entry which is preliminary data.</text>
</comment>
<dbReference type="Gene3D" id="3.40.50.970">
    <property type="match status" value="1"/>
</dbReference>
<name>A0A7J0DY23_9ERIC</name>
<keyword evidence="3" id="KW-0808">Transferase</keyword>
<evidence type="ECO:0000313" key="8">
    <source>
        <dbReference type="Proteomes" id="UP000585474"/>
    </source>
</evidence>
<dbReference type="InterPro" id="IPR029061">
    <property type="entry name" value="THDP-binding"/>
</dbReference>
<dbReference type="SUPFAM" id="SSF52518">
    <property type="entry name" value="Thiamin diphosphate-binding fold (THDP-binding)"/>
    <property type="match status" value="1"/>
</dbReference>
<feature type="transmembrane region" description="Helical" evidence="6">
    <location>
        <begin position="333"/>
        <end position="355"/>
    </location>
</feature>
<organism evidence="7 8">
    <name type="scientific">Actinidia rufa</name>
    <dbReference type="NCBI Taxonomy" id="165716"/>
    <lineage>
        <taxon>Eukaryota</taxon>
        <taxon>Viridiplantae</taxon>
        <taxon>Streptophyta</taxon>
        <taxon>Embryophyta</taxon>
        <taxon>Tracheophyta</taxon>
        <taxon>Spermatophyta</taxon>
        <taxon>Magnoliopsida</taxon>
        <taxon>eudicotyledons</taxon>
        <taxon>Gunneridae</taxon>
        <taxon>Pentapetalae</taxon>
        <taxon>asterids</taxon>
        <taxon>Ericales</taxon>
        <taxon>Actinidiaceae</taxon>
        <taxon>Actinidia</taxon>
    </lineage>
</organism>
<dbReference type="Proteomes" id="UP000585474">
    <property type="component" value="Unassembled WGS sequence"/>
</dbReference>
<dbReference type="CDD" id="cd02007">
    <property type="entry name" value="TPP_DXS"/>
    <property type="match status" value="1"/>
</dbReference>
<proteinExistence type="predicted"/>
<keyword evidence="8" id="KW-1185">Reference proteome</keyword>
<evidence type="ECO:0000256" key="5">
    <source>
        <dbReference type="ARBA" id="ARBA00023052"/>
    </source>
</evidence>
<evidence type="ECO:0000313" key="7">
    <source>
        <dbReference type="EMBL" id="GFS44962.1"/>
    </source>
</evidence>
<dbReference type="EMBL" id="BJWL01000442">
    <property type="protein sequence ID" value="GFS44962.1"/>
    <property type="molecule type" value="Genomic_DNA"/>
</dbReference>
<dbReference type="PANTHER" id="PTHR43322:SF3">
    <property type="entry name" value="1-DEOXY-D-XYLULOSE-5-PHOSPHATE SYNTHASE"/>
    <property type="match status" value="1"/>
</dbReference>
<dbReference type="PANTHER" id="PTHR43322">
    <property type="entry name" value="1-D-DEOXYXYLULOSE 5-PHOSPHATE SYNTHASE-RELATED"/>
    <property type="match status" value="1"/>
</dbReference>
<protein>
    <submittedName>
        <fullName evidence="7">1-deoxy-D-xylulose 5-phosphate synthase 3</fullName>
    </submittedName>
</protein>
<dbReference type="InterPro" id="IPR005477">
    <property type="entry name" value="Dxylulose-5-P_synthase"/>
</dbReference>
<evidence type="ECO:0000256" key="2">
    <source>
        <dbReference type="ARBA" id="ARBA00011738"/>
    </source>
</evidence>
<evidence type="ECO:0000256" key="1">
    <source>
        <dbReference type="ARBA" id="ARBA00001946"/>
    </source>
</evidence>
<keyword evidence="5" id="KW-0786">Thiamine pyrophosphate</keyword>
<dbReference type="GO" id="GO:0016114">
    <property type="term" value="P:terpenoid biosynthetic process"/>
    <property type="evidence" value="ECO:0007669"/>
    <property type="project" value="InterPro"/>
</dbReference>
<evidence type="ECO:0000256" key="3">
    <source>
        <dbReference type="ARBA" id="ARBA00022679"/>
    </source>
</evidence>
<sequence length="386" mass="42937">MTLDGCSDCEIIVSKEQFGYAGRISSVPDADDFFWEKVPTPVLDMVENPIHLKNLSSKELKQLADDIRSELSFLRYKTLKPIKGSLAVVELTIAIHYVFHAPMDKILWDAGEQTYAHKILTGRRSLMHTLRQKNGLSGSTSRFESEYDPFGAGHGCNSISAGLGMAVARDIKGKRDRVVAVISNWTTMNGQVYEAMSNAGYLDTNMVVILNDSRHTLHPKLEESLKTPINALSNASFQGVTKRIGGGMHEWAAKVDEFVRGMIGPLGSTLFEELGLYYIGPVDGHNIDDLLCVLNEVSSLDSMGPVLVHVITKEDREVENSQKLEMLHEFDEGMLLLLLLLFCTEVTLVVEIYVLKLRLNLKGGVLRPQMLGIMFRDLLMIGYATT</sequence>
<keyword evidence="6" id="KW-0812">Transmembrane</keyword>
<keyword evidence="6" id="KW-1133">Transmembrane helix</keyword>
<evidence type="ECO:0000256" key="4">
    <source>
        <dbReference type="ARBA" id="ARBA00022842"/>
    </source>
</evidence>
<comment type="subunit">
    <text evidence="2">Homodimer.</text>
</comment>
<dbReference type="GO" id="GO:0008661">
    <property type="term" value="F:1-deoxy-D-xylulose-5-phosphate synthase activity"/>
    <property type="evidence" value="ECO:0007669"/>
    <property type="project" value="InterPro"/>
</dbReference>
<dbReference type="OrthoDB" id="10266385at2759"/>
<dbReference type="Pfam" id="PF13292">
    <property type="entry name" value="DXP_synthase_N"/>
    <property type="match status" value="1"/>
</dbReference>
<reference evidence="8" key="1">
    <citation type="submission" date="2019-07" db="EMBL/GenBank/DDBJ databases">
        <title>De Novo Assembly of kiwifruit Actinidia rufa.</title>
        <authorList>
            <person name="Sugita-Konishi S."/>
            <person name="Sato K."/>
            <person name="Mori E."/>
            <person name="Abe Y."/>
            <person name="Kisaki G."/>
            <person name="Hamano K."/>
            <person name="Suezawa K."/>
            <person name="Otani M."/>
            <person name="Fukuda T."/>
            <person name="Manabe T."/>
            <person name="Gomi K."/>
            <person name="Tabuchi M."/>
            <person name="Akimitsu K."/>
            <person name="Kataoka I."/>
        </authorList>
    </citation>
    <scope>NUCLEOTIDE SEQUENCE [LARGE SCALE GENOMIC DNA]</scope>
    <source>
        <strain evidence="8">cv. Fuchu</strain>
    </source>
</reference>
<comment type="cofactor">
    <cofactor evidence="1">
        <name>Mg(2+)</name>
        <dbReference type="ChEBI" id="CHEBI:18420"/>
    </cofactor>
</comment>
<dbReference type="AlphaFoldDB" id="A0A7J0DY23"/>